<gene>
    <name evidence="13" type="ORF">D915_005942</name>
</gene>
<keyword evidence="3" id="KW-0813">Transport</keyword>
<evidence type="ECO:0000256" key="7">
    <source>
        <dbReference type="ARBA" id="ARBA00023053"/>
    </source>
</evidence>
<comment type="subcellular location">
    <subcellularLocation>
        <location evidence="1">Cell membrane</location>
        <topology evidence="1">Multi-pass membrane protein</topology>
    </subcellularLocation>
</comment>
<dbReference type="EMBL" id="JXXN02002303">
    <property type="protein sequence ID" value="THD23156.1"/>
    <property type="molecule type" value="Genomic_DNA"/>
</dbReference>
<evidence type="ECO:0000313" key="13">
    <source>
        <dbReference type="EMBL" id="THD23156.1"/>
    </source>
</evidence>
<dbReference type="GO" id="GO:0005886">
    <property type="term" value="C:plasma membrane"/>
    <property type="evidence" value="ECO:0007669"/>
    <property type="project" value="UniProtKB-SubCell"/>
</dbReference>
<feature type="transmembrane region" description="Helical" evidence="12">
    <location>
        <begin position="12"/>
        <end position="29"/>
    </location>
</feature>
<evidence type="ECO:0000256" key="6">
    <source>
        <dbReference type="ARBA" id="ARBA00022989"/>
    </source>
</evidence>
<comment type="caution">
    <text evidence="13">The sequence shown here is derived from an EMBL/GenBank/DDBJ whole genome shotgun (WGS) entry which is preliminary data.</text>
</comment>
<keyword evidence="8" id="KW-0406">Ion transport</keyword>
<dbReference type="PANTHER" id="PTHR42985:SF2">
    <property type="entry name" value="SODIUM-DEPENDENT MULTIVITAMIN TRANSPORTER"/>
    <property type="match status" value="1"/>
</dbReference>
<protein>
    <submittedName>
        <fullName evidence="13">Sodium/solute symporter sodium/solute symporter</fullName>
    </submittedName>
</protein>
<feature type="transmembrane region" description="Helical" evidence="12">
    <location>
        <begin position="430"/>
        <end position="453"/>
    </location>
</feature>
<dbReference type="Proteomes" id="UP000230066">
    <property type="component" value="Unassembled WGS sequence"/>
</dbReference>
<dbReference type="AlphaFoldDB" id="A0A4E0R878"/>
<keyword evidence="10" id="KW-0739">Sodium transport</keyword>
<evidence type="ECO:0000256" key="5">
    <source>
        <dbReference type="ARBA" id="ARBA00022692"/>
    </source>
</evidence>
<organism evidence="13 14">
    <name type="scientific">Fasciola hepatica</name>
    <name type="common">Liver fluke</name>
    <dbReference type="NCBI Taxonomy" id="6192"/>
    <lineage>
        <taxon>Eukaryota</taxon>
        <taxon>Metazoa</taxon>
        <taxon>Spiralia</taxon>
        <taxon>Lophotrochozoa</taxon>
        <taxon>Platyhelminthes</taxon>
        <taxon>Trematoda</taxon>
        <taxon>Digenea</taxon>
        <taxon>Plagiorchiida</taxon>
        <taxon>Echinostomata</taxon>
        <taxon>Echinostomatoidea</taxon>
        <taxon>Fasciolidae</taxon>
        <taxon>Fasciola</taxon>
    </lineage>
</organism>
<evidence type="ECO:0000256" key="3">
    <source>
        <dbReference type="ARBA" id="ARBA00022448"/>
    </source>
</evidence>
<dbReference type="Gene3D" id="1.20.1730.10">
    <property type="entry name" value="Sodium/glucose cotransporter"/>
    <property type="match status" value="1"/>
</dbReference>
<evidence type="ECO:0000313" key="14">
    <source>
        <dbReference type="Proteomes" id="UP000230066"/>
    </source>
</evidence>
<evidence type="ECO:0000256" key="2">
    <source>
        <dbReference type="ARBA" id="ARBA00006434"/>
    </source>
</evidence>
<evidence type="ECO:0000256" key="4">
    <source>
        <dbReference type="ARBA" id="ARBA00022475"/>
    </source>
</evidence>
<sequence length="627" mass="69096">MRQSFHWSDYLVFVFWLSVYSAIGIYHRYRCQINGYLRRVLRRYKRPDEFRESEAEDLFLSNRQLSLIPVVASLMASFLSAVSLLGTTAESYLSGLQFVCLVFAYFIAFSITSEMYMPVFYKLRLSCAHEYLELRFGKTVRFGASIMFCLQMWVYIALALYAPALALSQVSGLPTWLSIVSTGTVATFYTSLGGIRAVVWTDAIQLTVLTTGLLLIAILGIKQVGGIERLWTVALEGKRLQSFNLDPNPFIRHTVWSLTFGGAGMVMSVFATNQTQIQRYLACRDILTARRAILLNIPFNAVFLAIQLFCGLVVYACFIGCDPLRSGLISRHDQLLPYFVMLIFENTPVIRGLFLSVIFAAALSTVSSGVNSLANVWIEDLIQPWNKIICGRSIRPRTKSLLAVALSAFIGMATVGMAFFFAFLSPRVLQFSFVLFGAIGGPILAVFTLGIFMPCINSKGATVAFVSSVVIGLAMSVGSILNPVHSSNLPLSVENCSTNITILPPSNVTASAPANAWSIYSLSYLYYSLVCFLTATVVGLVVSALSGFNTRTPVSTRLLAKQAVAVYSRMPNWLPPQTFQDHSCGNDGQITPICGAVDRSHHKNTYLVHAVAAYTPDKSRSFCQAVS</sequence>
<feature type="transmembrane region" description="Helical" evidence="12">
    <location>
        <begin position="250"/>
        <end position="272"/>
    </location>
</feature>
<evidence type="ECO:0000256" key="10">
    <source>
        <dbReference type="ARBA" id="ARBA00023201"/>
    </source>
</evidence>
<dbReference type="CDD" id="cd11492">
    <property type="entry name" value="SLC5sbd_NIS-SMVT"/>
    <property type="match status" value="1"/>
</dbReference>
<name>A0A4E0R878_FASHE</name>
<dbReference type="GO" id="GO:0006814">
    <property type="term" value="P:sodium ion transport"/>
    <property type="evidence" value="ECO:0007669"/>
    <property type="project" value="UniProtKB-KW"/>
</dbReference>
<keyword evidence="5 12" id="KW-0812">Transmembrane</keyword>
<dbReference type="Pfam" id="PF00474">
    <property type="entry name" value="SSF"/>
    <property type="match status" value="1"/>
</dbReference>
<evidence type="ECO:0000256" key="8">
    <source>
        <dbReference type="ARBA" id="ARBA00023065"/>
    </source>
</evidence>
<reference evidence="13" key="1">
    <citation type="submission" date="2019-03" db="EMBL/GenBank/DDBJ databases">
        <title>Improved annotation for the trematode Fasciola hepatica.</title>
        <authorList>
            <person name="Choi Y.-J."/>
            <person name="Martin J."/>
            <person name="Mitreva M."/>
        </authorList>
    </citation>
    <scope>NUCLEOTIDE SEQUENCE [LARGE SCALE GENOMIC DNA]</scope>
</reference>
<proteinExistence type="inferred from homology"/>
<keyword evidence="7" id="KW-0915">Sodium</keyword>
<evidence type="ECO:0000256" key="1">
    <source>
        <dbReference type="ARBA" id="ARBA00004651"/>
    </source>
</evidence>
<feature type="transmembrane region" description="Helical" evidence="12">
    <location>
        <begin position="173"/>
        <end position="192"/>
    </location>
</feature>
<feature type="transmembrane region" description="Helical" evidence="12">
    <location>
        <begin position="142"/>
        <end position="161"/>
    </location>
</feature>
<keyword evidence="9 12" id="KW-0472">Membrane</keyword>
<feature type="transmembrane region" description="Helical" evidence="12">
    <location>
        <begin position="67"/>
        <end position="89"/>
    </location>
</feature>
<feature type="transmembrane region" description="Helical" evidence="12">
    <location>
        <begin position="293"/>
        <end position="316"/>
    </location>
</feature>
<evidence type="ECO:0000256" key="9">
    <source>
        <dbReference type="ARBA" id="ARBA00023136"/>
    </source>
</evidence>
<feature type="transmembrane region" description="Helical" evidence="12">
    <location>
        <begin position="524"/>
        <end position="548"/>
    </location>
</feature>
<evidence type="ECO:0000256" key="12">
    <source>
        <dbReference type="SAM" id="Phobius"/>
    </source>
</evidence>
<dbReference type="InterPro" id="IPR051163">
    <property type="entry name" value="Sodium:Solute_Symporter_SSF"/>
</dbReference>
<dbReference type="PROSITE" id="PS50283">
    <property type="entry name" value="NA_SOLUT_SYMP_3"/>
    <property type="match status" value="1"/>
</dbReference>
<feature type="transmembrane region" description="Helical" evidence="12">
    <location>
        <begin position="460"/>
        <end position="481"/>
    </location>
</feature>
<dbReference type="NCBIfam" id="TIGR00813">
    <property type="entry name" value="sss"/>
    <property type="match status" value="1"/>
</dbReference>
<evidence type="ECO:0000256" key="11">
    <source>
        <dbReference type="RuleBase" id="RU362091"/>
    </source>
</evidence>
<feature type="transmembrane region" description="Helical" evidence="12">
    <location>
        <begin position="336"/>
        <end position="363"/>
    </location>
</feature>
<comment type="similarity">
    <text evidence="2 11">Belongs to the sodium:solute symporter (SSF) (TC 2.A.21) family.</text>
</comment>
<dbReference type="PANTHER" id="PTHR42985">
    <property type="entry name" value="SODIUM-COUPLED MONOCARBOXYLATE TRANSPORTER"/>
    <property type="match status" value="1"/>
</dbReference>
<dbReference type="InterPro" id="IPR001734">
    <property type="entry name" value="Na/solute_symporter"/>
</dbReference>
<feature type="transmembrane region" description="Helical" evidence="12">
    <location>
        <begin position="401"/>
        <end position="424"/>
    </location>
</feature>
<keyword evidence="4" id="KW-1003">Cell membrane</keyword>
<feature type="transmembrane region" description="Helical" evidence="12">
    <location>
        <begin position="95"/>
        <end position="121"/>
    </location>
</feature>
<dbReference type="InterPro" id="IPR038377">
    <property type="entry name" value="Na/Glc_symporter_sf"/>
</dbReference>
<dbReference type="GO" id="GO:0015293">
    <property type="term" value="F:symporter activity"/>
    <property type="evidence" value="ECO:0007669"/>
    <property type="project" value="TreeGrafter"/>
</dbReference>
<keyword evidence="14" id="KW-1185">Reference proteome</keyword>
<keyword evidence="6 12" id="KW-1133">Transmembrane helix</keyword>
<accession>A0A4E0R878</accession>